<dbReference type="GO" id="GO:0016020">
    <property type="term" value="C:membrane"/>
    <property type="evidence" value="ECO:0007669"/>
    <property type="project" value="UniProtKB-SubCell"/>
</dbReference>
<evidence type="ECO:0000256" key="1">
    <source>
        <dbReference type="ARBA" id="ARBA00004141"/>
    </source>
</evidence>
<feature type="transmembrane region" description="Helical" evidence="5">
    <location>
        <begin position="119"/>
        <end position="137"/>
    </location>
</feature>
<feature type="transmembrane region" description="Helical" evidence="5">
    <location>
        <begin position="42"/>
        <end position="60"/>
    </location>
</feature>
<dbReference type="Pfam" id="PF04932">
    <property type="entry name" value="Wzy_C"/>
    <property type="match status" value="1"/>
</dbReference>
<proteinExistence type="predicted"/>
<organism evidence="7 8">
    <name type="scientific">Dinghuibacter silviterrae</name>
    <dbReference type="NCBI Taxonomy" id="1539049"/>
    <lineage>
        <taxon>Bacteria</taxon>
        <taxon>Pseudomonadati</taxon>
        <taxon>Bacteroidota</taxon>
        <taxon>Chitinophagia</taxon>
        <taxon>Chitinophagales</taxon>
        <taxon>Chitinophagaceae</taxon>
        <taxon>Dinghuibacter</taxon>
    </lineage>
</organism>
<feature type="transmembrane region" description="Helical" evidence="5">
    <location>
        <begin position="260"/>
        <end position="278"/>
    </location>
</feature>
<evidence type="ECO:0000313" key="7">
    <source>
        <dbReference type="EMBL" id="TDX01904.1"/>
    </source>
</evidence>
<sequence>MQPGRISMSREKKGWSLVLLGLLLAVAAAGLGYATLYLDLAGIYLGAGVIGLVMVGICMIDPAASLMINLAFSFSAAHLSRWLTHDAFPVGVVSDVLIYATLLGYLIRRVPLGPTFRSFVHSPVVVFFLVYLGFGLLEAFNINARSTSGWFVGIRKMTSTYMLLFIAYEVFKDKQQIWRFIRFTFWGCVVLGLYACVQQAVGLFGFERDWVMSDDIRFGLIFIDGDFRKFSMLSSPMIFGLLMAAMVVFYFIVSIPEKGRAAWVTRLGLLPMLLGMLYSGTRTANFIMVVGLGLYILLTIDKKGSRILAGIAVFFMLFVLYVPIYTNATLNRFRSTFQGTQDQSYLVRETNRHYIQPYIWSHPIGGGLCTTGEAGRQYNPGHYLAGFPTDNDYLTKALETGWIGLILIFWLYFLVMRTGIRAYFQVTDPREKYLAAAITCCLFCYYVASYTQIALGSLSDIVIYYPFIAILVRLTEPARPSS</sequence>
<feature type="transmembrane region" description="Helical" evidence="5">
    <location>
        <begin position="233"/>
        <end position="253"/>
    </location>
</feature>
<dbReference type="PANTHER" id="PTHR37422:SF13">
    <property type="entry name" value="LIPOPOLYSACCHARIDE BIOSYNTHESIS PROTEIN PA4999-RELATED"/>
    <property type="match status" value="1"/>
</dbReference>
<dbReference type="PANTHER" id="PTHR37422">
    <property type="entry name" value="TEICHURONIC ACID BIOSYNTHESIS PROTEIN TUAE"/>
    <property type="match status" value="1"/>
</dbReference>
<feature type="transmembrane region" description="Helical" evidence="5">
    <location>
        <begin position="149"/>
        <end position="171"/>
    </location>
</feature>
<feature type="transmembrane region" description="Helical" evidence="5">
    <location>
        <begin position="90"/>
        <end position="107"/>
    </location>
</feature>
<dbReference type="InterPro" id="IPR051533">
    <property type="entry name" value="WaaL-like"/>
</dbReference>
<feature type="domain" description="O-antigen ligase-related" evidence="6">
    <location>
        <begin position="268"/>
        <end position="409"/>
    </location>
</feature>
<feature type="transmembrane region" description="Helical" evidence="5">
    <location>
        <begin position="401"/>
        <end position="420"/>
    </location>
</feature>
<keyword evidence="3 5" id="KW-1133">Transmembrane helix</keyword>
<protein>
    <submittedName>
        <fullName evidence="7">O-antigen ligase-like membrane protein</fullName>
    </submittedName>
</protein>
<dbReference type="GO" id="GO:0016874">
    <property type="term" value="F:ligase activity"/>
    <property type="evidence" value="ECO:0007669"/>
    <property type="project" value="UniProtKB-KW"/>
</dbReference>
<gene>
    <name evidence="7" type="ORF">EDB95_2949</name>
</gene>
<keyword evidence="2 5" id="KW-0812">Transmembrane</keyword>
<accession>A0A4R8DU73</accession>
<keyword evidence="4 5" id="KW-0472">Membrane</keyword>
<evidence type="ECO:0000256" key="4">
    <source>
        <dbReference type="ARBA" id="ARBA00023136"/>
    </source>
</evidence>
<dbReference type="InterPro" id="IPR007016">
    <property type="entry name" value="O-antigen_ligase-rel_domated"/>
</dbReference>
<dbReference type="AlphaFoldDB" id="A0A4R8DU73"/>
<evidence type="ECO:0000313" key="8">
    <source>
        <dbReference type="Proteomes" id="UP000294498"/>
    </source>
</evidence>
<keyword evidence="7" id="KW-0436">Ligase</keyword>
<dbReference type="EMBL" id="SODV01000001">
    <property type="protein sequence ID" value="TDX01904.1"/>
    <property type="molecule type" value="Genomic_DNA"/>
</dbReference>
<name>A0A4R8DU73_9BACT</name>
<evidence type="ECO:0000259" key="6">
    <source>
        <dbReference type="Pfam" id="PF04932"/>
    </source>
</evidence>
<dbReference type="OrthoDB" id="783093at2"/>
<dbReference type="Proteomes" id="UP000294498">
    <property type="component" value="Unassembled WGS sequence"/>
</dbReference>
<feature type="transmembrane region" description="Helical" evidence="5">
    <location>
        <begin position="432"/>
        <end position="448"/>
    </location>
</feature>
<keyword evidence="8" id="KW-1185">Reference proteome</keyword>
<reference evidence="7 8" key="1">
    <citation type="submission" date="2019-03" db="EMBL/GenBank/DDBJ databases">
        <title>Genomic Encyclopedia of Type Strains, Phase IV (KMG-IV): sequencing the most valuable type-strain genomes for metagenomic binning, comparative biology and taxonomic classification.</title>
        <authorList>
            <person name="Goeker M."/>
        </authorList>
    </citation>
    <scope>NUCLEOTIDE SEQUENCE [LARGE SCALE GENOMIC DNA]</scope>
    <source>
        <strain evidence="7 8">DSM 100059</strain>
    </source>
</reference>
<evidence type="ECO:0000256" key="2">
    <source>
        <dbReference type="ARBA" id="ARBA00022692"/>
    </source>
</evidence>
<feature type="transmembrane region" description="Helical" evidence="5">
    <location>
        <begin position="284"/>
        <end position="300"/>
    </location>
</feature>
<feature type="transmembrane region" description="Helical" evidence="5">
    <location>
        <begin position="307"/>
        <end position="326"/>
    </location>
</feature>
<feature type="transmembrane region" description="Helical" evidence="5">
    <location>
        <begin position="183"/>
        <end position="206"/>
    </location>
</feature>
<evidence type="ECO:0000256" key="5">
    <source>
        <dbReference type="SAM" id="Phobius"/>
    </source>
</evidence>
<comment type="caution">
    <text evidence="7">The sequence shown here is derived from an EMBL/GenBank/DDBJ whole genome shotgun (WGS) entry which is preliminary data.</text>
</comment>
<comment type="subcellular location">
    <subcellularLocation>
        <location evidence="1">Membrane</location>
        <topology evidence="1">Multi-pass membrane protein</topology>
    </subcellularLocation>
</comment>
<evidence type="ECO:0000256" key="3">
    <source>
        <dbReference type="ARBA" id="ARBA00022989"/>
    </source>
</evidence>